<reference evidence="1" key="2">
    <citation type="submission" date="2015-06" db="UniProtKB">
        <authorList>
            <consortium name="EnsemblPlants"/>
        </authorList>
    </citation>
    <scope>IDENTIFICATION</scope>
    <source>
        <strain evidence="1">DM1-3 516 R44</strain>
    </source>
</reference>
<dbReference type="Proteomes" id="UP000011115">
    <property type="component" value="Unassembled WGS sequence"/>
</dbReference>
<keyword evidence="2" id="KW-1185">Reference proteome</keyword>
<dbReference type="PaxDb" id="4113-PGSC0003DMT400056948"/>
<name>M1C045_SOLTU</name>
<reference evidence="2" key="1">
    <citation type="journal article" date="2011" name="Nature">
        <title>Genome sequence and analysis of the tuber crop potato.</title>
        <authorList>
            <consortium name="The Potato Genome Sequencing Consortium"/>
        </authorList>
    </citation>
    <scope>NUCLEOTIDE SEQUENCE [LARGE SCALE GENOMIC DNA]</scope>
    <source>
        <strain evidence="2">cv. DM1-3 516 R44</strain>
    </source>
</reference>
<dbReference type="AlphaFoldDB" id="M1C045"/>
<evidence type="ECO:0000313" key="2">
    <source>
        <dbReference type="Proteomes" id="UP000011115"/>
    </source>
</evidence>
<dbReference type="Gramene" id="PGSC0003DMT400056948">
    <property type="protein sequence ID" value="PGSC0003DMT400056948"/>
    <property type="gene ID" value="PGSC0003DMG402022142"/>
</dbReference>
<accession>M1C045</accession>
<organism evidence="1 2">
    <name type="scientific">Solanum tuberosum</name>
    <name type="common">Potato</name>
    <dbReference type="NCBI Taxonomy" id="4113"/>
    <lineage>
        <taxon>Eukaryota</taxon>
        <taxon>Viridiplantae</taxon>
        <taxon>Streptophyta</taxon>
        <taxon>Embryophyta</taxon>
        <taxon>Tracheophyta</taxon>
        <taxon>Spermatophyta</taxon>
        <taxon>Magnoliopsida</taxon>
        <taxon>eudicotyledons</taxon>
        <taxon>Gunneridae</taxon>
        <taxon>Pentapetalae</taxon>
        <taxon>asterids</taxon>
        <taxon>lamiids</taxon>
        <taxon>Solanales</taxon>
        <taxon>Solanaceae</taxon>
        <taxon>Solanoideae</taxon>
        <taxon>Solaneae</taxon>
        <taxon>Solanum</taxon>
    </lineage>
</organism>
<dbReference type="HOGENOM" id="CLU_3072505_0_0_1"/>
<protein>
    <submittedName>
        <fullName evidence="1">Uncharacterized protein</fullName>
    </submittedName>
</protein>
<sequence>MSVDWRGVRSKNTNANGLGDCLMNREDSLSNNLFEFHSYVLYSPYSQYKRLSS</sequence>
<dbReference type="InParanoid" id="M1C045"/>
<proteinExistence type="predicted"/>
<dbReference type="EnsemblPlants" id="PGSC0003DMT400056948">
    <property type="protein sequence ID" value="PGSC0003DMT400056948"/>
    <property type="gene ID" value="PGSC0003DMG402022142"/>
</dbReference>
<evidence type="ECO:0000313" key="1">
    <source>
        <dbReference type="EnsemblPlants" id="PGSC0003DMT400056948"/>
    </source>
</evidence>